<feature type="compositionally biased region" description="Low complexity" evidence="8">
    <location>
        <begin position="25"/>
        <end position="37"/>
    </location>
</feature>
<feature type="domain" description="C2H2-type" evidence="9">
    <location>
        <begin position="348"/>
        <end position="377"/>
    </location>
</feature>
<feature type="region of interest" description="Disordered" evidence="8">
    <location>
        <begin position="25"/>
        <end position="77"/>
    </location>
</feature>
<evidence type="ECO:0000313" key="11">
    <source>
        <dbReference type="Proteomes" id="UP001381693"/>
    </source>
</evidence>
<evidence type="ECO:0000256" key="5">
    <source>
        <dbReference type="ARBA" id="ARBA00023015"/>
    </source>
</evidence>
<evidence type="ECO:0000259" key="9">
    <source>
        <dbReference type="PROSITE" id="PS50157"/>
    </source>
</evidence>
<feature type="compositionally biased region" description="Polar residues" evidence="8">
    <location>
        <begin position="62"/>
        <end position="77"/>
    </location>
</feature>
<keyword evidence="6" id="KW-0804">Transcription</keyword>
<feature type="region of interest" description="Disordered" evidence="8">
    <location>
        <begin position="119"/>
        <end position="142"/>
    </location>
</feature>
<keyword evidence="4" id="KW-0862">Zinc</keyword>
<keyword evidence="2" id="KW-0677">Repeat</keyword>
<keyword evidence="11" id="KW-1185">Reference proteome</keyword>
<dbReference type="InterPro" id="IPR036236">
    <property type="entry name" value="Znf_C2H2_sf"/>
</dbReference>
<evidence type="ECO:0000256" key="3">
    <source>
        <dbReference type="ARBA" id="ARBA00022771"/>
    </source>
</evidence>
<dbReference type="SMART" id="SM00355">
    <property type="entry name" value="ZnF_C2H2"/>
    <property type="match status" value="3"/>
</dbReference>
<dbReference type="InterPro" id="IPR013087">
    <property type="entry name" value="Znf_C2H2_type"/>
</dbReference>
<reference evidence="10 11" key="1">
    <citation type="submission" date="2023-11" db="EMBL/GenBank/DDBJ databases">
        <title>Halocaridina rubra genome assembly.</title>
        <authorList>
            <person name="Smith C."/>
        </authorList>
    </citation>
    <scope>NUCLEOTIDE SEQUENCE [LARGE SCALE GENOMIC DNA]</scope>
    <source>
        <strain evidence="10">EP-1</strain>
        <tissue evidence="10">Whole</tissue>
    </source>
</reference>
<comment type="caution">
    <text evidence="10">The sequence shown here is derived from an EMBL/GenBank/DDBJ whole genome shotgun (WGS) entry which is preliminary data.</text>
</comment>
<feature type="domain" description="C2H2-type" evidence="9">
    <location>
        <begin position="318"/>
        <end position="347"/>
    </location>
</feature>
<dbReference type="AlphaFoldDB" id="A0AAN8XNZ9"/>
<accession>A0AAN8XNZ9</accession>
<gene>
    <name evidence="10" type="primary">KLF1_1</name>
    <name evidence="10" type="ORF">SK128_007841</name>
</gene>
<evidence type="ECO:0000313" key="10">
    <source>
        <dbReference type="EMBL" id="KAK7086171.1"/>
    </source>
</evidence>
<dbReference type="GO" id="GO:0000978">
    <property type="term" value="F:RNA polymerase II cis-regulatory region sequence-specific DNA binding"/>
    <property type="evidence" value="ECO:0007669"/>
    <property type="project" value="TreeGrafter"/>
</dbReference>
<dbReference type="FunFam" id="3.30.160.60:FF:000032">
    <property type="entry name" value="Krueppel-like factor 4"/>
    <property type="match status" value="1"/>
</dbReference>
<dbReference type="Gene3D" id="3.30.160.60">
    <property type="entry name" value="Classic Zinc Finger"/>
    <property type="match status" value="3"/>
</dbReference>
<dbReference type="SUPFAM" id="SSF57667">
    <property type="entry name" value="beta-beta-alpha zinc fingers"/>
    <property type="match status" value="2"/>
</dbReference>
<protein>
    <submittedName>
        <fullName evidence="10">Zinc finger protein Klf1</fullName>
    </submittedName>
</protein>
<keyword evidence="1" id="KW-0479">Metal-binding</keyword>
<keyword evidence="5" id="KW-0805">Transcription regulation</keyword>
<keyword evidence="3 7" id="KW-0863">Zinc-finger</keyword>
<dbReference type="PROSITE" id="PS50157">
    <property type="entry name" value="ZINC_FINGER_C2H2_2"/>
    <property type="match status" value="3"/>
</dbReference>
<dbReference type="GO" id="GO:0000981">
    <property type="term" value="F:DNA-binding transcription factor activity, RNA polymerase II-specific"/>
    <property type="evidence" value="ECO:0007669"/>
    <property type="project" value="TreeGrafter"/>
</dbReference>
<dbReference type="PROSITE" id="PS00028">
    <property type="entry name" value="ZINC_FINGER_C2H2_1"/>
    <property type="match status" value="3"/>
</dbReference>
<evidence type="ECO:0000256" key="4">
    <source>
        <dbReference type="ARBA" id="ARBA00022833"/>
    </source>
</evidence>
<proteinExistence type="predicted"/>
<evidence type="ECO:0000256" key="7">
    <source>
        <dbReference type="PROSITE-ProRule" id="PRU00042"/>
    </source>
</evidence>
<evidence type="ECO:0000256" key="6">
    <source>
        <dbReference type="ARBA" id="ARBA00023163"/>
    </source>
</evidence>
<dbReference type="Pfam" id="PF00096">
    <property type="entry name" value="zf-C2H2"/>
    <property type="match status" value="3"/>
</dbReference>
<dbReference type="Proteomes" id="UP001381693">
    <property type="component" value="Unassembled WGS sequence"/>
</dbReference>
<dbReference type="PANTHER" id="PTHR23235:SF158">
    <property type="entry name" value="C2H2-TYPE DOMAIN-CONTAINING PROTEIN"/>
    <property type="match status" value="1"/>
</dbReference>
<feature type="compositionally biased region" description="Polar residues" evidence="8">
    <location>
        <begin position="119"/>
        <end position="137"/>
    </location>
</feature>
<evidence type="ECO:0000256" key="8">
    <source>
        <dbReference type="SAM" id="MobiDB-lite"/>
    </source>
</evidence>
<dbReference type="GO" id="GO:0008270">
    <property type="term" value="F:zinc ion binding"/>
    <property type="evidence" value="ECO:0007669"/>
    <property type="project" value="UniProtKB-KW"/>
</dbReference>
<feature type="domain" description="C2H2-type" evidence="9">
    <location>
        <begin position="378"/>
        <end position="403"/>
    </location>
</feature>
<evidence type="ECO:0000256" key="1">
    <source>
        <dbReference type="ARBA" id="ARBA00022723"/>
    </source>
</evidence>
<dbReference type="PANTHER" id="PTHR23235">
    <property type="entry name" value="KRUEPPEL-LIKE TRANSCRIPTION FACTOR"/>
    <property type="match status" value="1"/>
</dbReference>
<evidence type="ECO:0000256" key="2">
    <source>
        <dbReference type="ARBA" id="ARBA00022737"/>
    </source>
</evidence>
<sequence>MADYLDENYMWQDIETVLLGDIKLSSTDSSSSPFTPSHPQESSPPGISPPTLHTFPSGPLPSASNPQSNQQVLQVPESQISLSQSAGNLTSLGVSIPLKSEEVLVNESGELPILRPNVQISENMPGSQESRGVSSPSFREASSGIESYTSPYPFHPWKVKGEYGVIQATDCNWELKKEPYWSEKGDSYWTEYYSSSDSNHHYSYYPSTPPYPADFCPSAVISPSFAYPPVISSTSQQQSFLTPPSSPSLQSGQVPGIANANMAPLTSAVHSSMTSNRPYRLPLGLPHTFSPQVPNQQIAPKPKTRRRRTWIRRKVIVHTCSQSGCAKTYAKSSHLKAHMRTHTGEKPYICDWKGCGWKFARSDELTRHYRKHTGDRPFQCRLCERAFSRSDHLSLHMKRHMAL</sequence>
<dbReference type="EMBL" id="JAXCGZ010000322">
    <property type="protein sequence ID" value="KAK7086171.1"/>
    <property type="molecule type" value="Genomic_DNA"/>
</dbReference>
<organism evidence="10 11">
    <name type="scientific">Halocaridina rubra</name>
    <name type="common">Hawaiian red shrimp</name>
    <dbReference type="NCBI Taxonomy" id="373956"/>
    <lineage>
        <taxon>Eukaryota</taxon>
        <taxon>Metazoa</taxon>
        <taxon>Ecdysozoa</taxon>
        <taxon>Arthropoda</taxon>
        <taxon>Crustacea</taxon>
        <taxon>Multicrustacea</taxon>
        <taxon>Malacostraca</taxon>
        <taxon>Eumalacostraca</taxon>
        <taxon>Eucarida</taxon>
        <taxon>Decapoda</taxon>
        <taxon>Pleocyemata</taxon>
        <taxon>Caridea</taxon>
        <taxon>Atyoidea</taxon>
        <taxon>Atyidae</taxon>
        <taxon>Halocaridina</taxon>
    </lineage>
</organism>
<name>A0AAN8XNZ9_HALRR</name>